<dbReference type="PROSITE" id="PS51257">
    <property type="entry name" value="PROKAR_LIPOPROTEIN"/>
    <property type="match status" value="1"/>
</dbReference>
<proteinExistence type="predicted"/>
<sequence length="168" mass="18303">MECPAKASANSSTMGHVPTFFIATLLIGCRSCMKCSFPFALGTMNHQLEYGTDDGSRILIAIFSFNNIVNSHKCAFGSGVGRRFHGICGTMNMIIGATSFKSVHPIACGNMENAFSCPIIISLNRSFSISERNSSPKFIHFLDSSVNICPILDRSLRIRSLETLLIIS</sequence>
<name>A0A8T2T1Y5_CERRI</name>
<protein>
    <submittedName>
        <fullName evidence="1">Uncharacterized protein</fullName>
    </submittedName>
</protein>
<reference evidence="1" key="1">
    <citation type="submission" date="2021-08" db="EMBL/GenBank/DDBJ databases">
        <title>WGS assembly of Ceratopteris richardii.</title>
        <authorList>
            <person name="Marchant D.B."/>
            <person name="Chen G."/>
            <person name="Jenkins J."/>
            <person name="Shu S."/>
            <person name="Leebens-Mack J."/>
            <person name="Grimwood J."/>
            <person name="Schmutz J."/>
            <person name="Soltis P."/>
            <person name="Soltis D."/>
            <person name="Chen Z.-H."/>
        </authorList>
    </citation>
    <scope>NUCLEOTIDE SEQUENCE</scope>
    <source>
        <strain evidence="1">Whitten #5841</strain>
        <tissue evidence="1">Leaf</tissue>
    </source>
</reference>
<dbReference type="AlphaFoldDB" id="A0A8T2T1Y5"/>
<dbReference type="Proteomes" id="UP000825935">
    <property type="component" value="Chromosome 16"/>
</dbReference>
<organism evidence="1 2">
    <name type="scientific">Ceratopteris richardii</name>
    <name type="common">Triangle waterfern</name>
    <dbReference type="NCBI Taxonomy" id="49495"/>
    <lineage>
        <taxon>Eukaryota</taxon>
        <taxon>Viridiplantae</taxon>
        <taxon>Streptophyta</taxon>
        <taxon>Embryophyta</taxon>
        <taxon>Tracheophyta</taxon>
        <taxon>Polypodiopsida</taxon>
        <taxon>Polypodiidae</taxon>
        <taxon>Polypodiales</taxon>
        <taxon>Pteridineae</taxon>
        <taxon>Pteridaceae</taxon>
        <taxon>Parkerioideae</taxon>
        <taxon>Ceratopteris</taxon>
    </lineage>
</organism>
<gene>
    <name evidence="1" type="ORF">KP509_16G029700</name>
</gene>
<evidence type="ECO:0000313" key="2">
    <source>
        <dbReference type="Proteomes" id="UP000825935"/>
    </source>
</evidence>
<accession>A0A8T2T1Y5</accession>
<dbReference type="EMBL" id="CM035421">
    <property type="protein sequence ID" value="KAH7387554.1"/>
    <property type="molecule type" value="Genomic_DNA"/>
</dbReference>
<comment type="caution">
    <text evidence="1">The sequence shown here is derived from an EMBL/GenBank/DDBJ whole genome shotgun (WGS) entry which is preliminary data.</text>
</comment>
<evidence type="ECO:0000313" key="1">
    <source>
        <dbReference type="EMBL" id="KAH7387554.1"/>
    </source>
</evidence>
<keyword evidence="2" id="KW-1185">Reference proteome</keyword>